<name>A0A1M7CT00_9BACL</name>
<reference evidence="1 2" key="1">
    <citation type="submission" date="2016-11" db="EMBL/GenBank/DDBJ databases">
        <authorList>
            <person name="Jaros S."/>
            <person name="Januszkiewicz K."/>
            <person name="Wedrychowicz H."/>
        </authorList>
    </citation>
    <scope>NUCLEOTIDE SEQUENCE [LARGE SCALE GENOMIC DNA]</scope>
    <source>
        <strain evidence="1 2">DSM 16010</strain>
    </source>
</reference>
<proteinExistence type="predicted"/>
<dbReference type="Gene3D" id="3.30.470.20">
    <property type="entry name" value="ATP-grasp fold, B domain"/>
    <property type="match status" value="1"/>
</dbReference>
<dbReference type="RefSeq" id="WP_072708648.1">
    <property type="nucleotide sequence ID" value="NZ_FRCF01000002.1"/>
</dbReference>
<dbReference type="SUPFAM" id="SSF56059">
    <property type="entry name" value="Glutathione synthetase ATP-binding domain-like"/>
    <property type="match status" value="1"/>
</dbReference>
<dbReference type="EMBL" id="FRCF01000002">
    <property type="protein sequence ID" value="SHL70374.1"/>
    <property type="molecule type" value="Genomic_DNA"/>
</dbReference>
<dbReference type="GO" id="GO:0005524">
    <property type="term" value="F:ATP binding"/>
    <property type="evidence" value="ECO:0007669"/>
    <property type="project" value="InterPro"/>
</dbReference>
<dbReference type="STRING" id="1123231.SAMN02745189_00883"/>
<accession>A0A1M7CT00</accession>
<sequence>MDLAIVGMNSTGIDLYQTMKNEVDELHLLGQAHEPGMVLQGQGIMLEGDDLHEIISIVNENIKSECLIYITNDIYYDLVMNEYGRTETWFNDNIKYFGVSHEFYSRMRDKKKYERFLASYRMISPQNYDLEKDGAVPLPVIAKYNGLEHENYQYKSRVITTRTELEAERSREYAGSYIFQKYYPPDEYSQFSYGCFVDRGKVIADIFVRQLGQYPQGVSTLVVEDGGRPADFITSVERLLKEEEYDGFIEFEILKSDRETVVIDLNPRPWGWFYILNFKYRNFSELACLKSKVPAEVNKRRRVWVNYSRLSAGLLKGGSFGVLKHVRLNRSFLNSLLFVYLTLKQKTSSRVRR</sequence>
<dbReference type="AlphaFoldDB" id="A0A1M7CT00"/>
<evidence type="ECO:0000313" key="2">
    <source>
        <dbReference type="Proteomes" id="UP000184206"/>
    </source>
</evidence>
<keyword evidence="2" id="KW-1185">Reference proteome</keyword>
<dbReference type="Gene3D" id="3.30.1490.20">
    <property type="entry name" value="ATP-grasp fold, A domain"/>
    <property type="match status" value="1"/>
</dbReference>
<dbReference type="Proteomes" id="UP000184206">
    <property type="component" value="Unassembled WGS sequence"/>
</dbReference>
<evidence type="ECO:0008006" key="3">
    <source>
        <dbReference type="Google" id="ProtNLM"/>
    </source>
</evidence>
<evidence type="ECO:0000313" key="1">
    <source>
        <dbReference type="EMBL" id="SHL70374.1"/>
    </source>
</evidence>
<dbReference type="OrthoDB" id="5420347at2"/>
<organism evidence="1 2">
    <name type="scientific">Lacicoccus alkaliphilus DSM 16010</name>
    <dbReference type="NCBI Taxonomy" id="1123231"/>
    <lineage>
        <taxon>Bacteria</taxon>
        <taxon>Bacillati</taxon>
        <taxon>Bacillota</taxon>
        <taxon>Bacilli</taxon>
        <taxon>Bacillales</taxon>
        <taxon>Salinicoccaceae</taxon>
        <taxon>Lacicoccus</taxon>
    </lineage>
</organism>
<gene>
    <name evidence="1" type="ORF">SAMN02745189_00883</name>
</gene>
<dbReference type="InterPro" id="IPR013815">
    <property type="entry name" value="ATP_grasp_subdomain_1"/>
</dbReference>
<protein>
    <recommendedName>
        <fullName evidence="3">ATP-grasp domain-containing protein</fullName>
    </recommendedName>
</protein>